<sequence>MRFVSICLVAVTLLAACSQRPLGVLRHDGAEFTIQQIQLQLVEGGTVFRLVVTSDDVENDVLTASYAQAFCEAFWASEFARSASLEAENYRVLQIRLRSGWSVGFVHAYTFAQYGVPIDNGECLNLDLLGGEADDA</sequence>
<accession>A0A2R8ADS4</accession>
<reference evidence="1 2" key="1">
    <citation type="submission" date="2018-03" db="EMBL/GenBank/DDBJ databases">
        <authorList>
            <person name="Keele B.F."/>
        </authorList>
    </citation>
    <scope>NUCLEOTIDE SEQUENCE [LARGE SCALE GENOMIC DNA]</scope>
    <source>
        <strain evidence="1 2">CeCT 8812</strain>
    </source>
</reference>
<gene>
    <name evidence="1" type="ORF">POI8812_02705</name>
</gene>
<evidence type="ECO:0000313" key="1">
    <source>
        <dbReference type="EMBL" id="SPF30369.1"/>
    </source>
</evidence>
<dbReference type="Proteomes" id="UP000244932">
    <property type="component" value="Unassembled WGS sequence"/>
</dbReference>
<name>A0A2R8ADS4_9RHOB</name>
<evidence type="ECO:0008006" key="3">
    <source>
        <dbReference type="Google" id="ProtNLM"/>
    </source>
</evidence>
<dbReference type="PROSITE" id="PS51257">
    <property type="entry name" value="PROKAR_LIPOPROTEIN"/>
    <property type="match status" value="1"/>
</dbReference>
<evidence type="ECO:0000313" key="2">
    <source>
        <dbReference type="Proteomes" id="UP000244932"/>
    </source>
</evidence>
<dbReference type="EMBL" id="OMKW01000003">
    <property type="protein sequence ID" value="SPF30369.1"/>
    <property type="molecule type" value="Genomic_DNA"/>
</dbReference>
<keyword evidence="2" id="KW-1185">Reference proteome</keyword>
<proteinExistence type="predicted"/>
<dbReference type="AlphaFoldDB" id="A0A2R8ADS4"/>
<organism evidence="1 2">
    <name type="scientific">Pontivivens insulae</name>
    <dbReference type="NCBI Taxonomy" id="1639689"/>
    <lineage>
        <taxon>Bacteria</taxon>
        <taxon>Pseudomonadati</taxon>
        <taxon>Pseudomonadota</taxon>
        <taxon>Alphaproteobacteria</taxon>
        <taxon>Rhodobacterales</taxon>
        <taxon>Paracoccaceae</taxon>
        <taxon>Pontivivens</taxon>
    </lineage>
</organism>
<protein>
    <recommendedName>
        <fullName evidence="3">Lipoprotein</fullName>
    </recommendedName>
</protein>